<dbReference type="RefSeq" id="WP_151175676.1">
    <property type="nucleotide sequence ID" value="NZ_CP042906.1"/>
</dbReference>
<dbReference type="KEGG" id="htq:FRZ44_04780"/>
<protein>
    <submittedName>
        <fullName evidence="3">Lipoprotein</fullName>
    </submittedName>
</protein>
<dbReference type="InterPro" id="IPR014004">
    <property type="entry name" value="Transpt-assoc_nodulatn_dom_bac"/>
</dbReference>
<feature type="chain" id="PRO_5023884784" evidence="1">
    <location>
        <begin position="25"/>
        <end position="104"/>
    </location>
</feature>
<dbReference type="Proteomes" id="UP000326202">
    <property type="component" value="Chromosome"/>
</dbReference>
<evidence type="ECO:0000313" key="4">
    <source>
        <dbReference type="Proteomes" id="UP000326202"/>
    </source>
</evidence>
<keyword evidence="3" id="KW-0449">Lipoprotein</keyword>
<organism evidence="3 4">
    <name type="scientific">Hypericibacter terrae</name>
    <dbReference type="NCBI Taxonomy" id="2602015"/>
    <lineage>
        <taxon>Bacteria</taxon>
        <taxon>Pseudomonadati</taxon>
        <taxon>Pseudomonadota</taxon>
        <taxon>Alphaproteobacteria</taxon>
        <taxon>Rhodospirillales</taxon>
        <taxon>Dongiaceae</taxon>
        <taxon>Hypericibacter</taxon>
    </lineage>
</organism>
<sequence>MKTSRLMAALVLTGLLAGPMAACSSTPTSQSTGEYIDDATISNKVRAQLIGDSELNVFQIDVETFKGVVQLSGFVNSATAKERAARVAAGVQGVKEIRNNLIVK</sequence>
<feature type="signal peptide" evidence="1">
    <location>
        <begin position="1"/>
        <end position="24"/>
    </location>
</feature>
<evidence type="ECO:0000259" key="2">
    <source>
        <dbReference type="PROSITE" id="PS50914"/>
    </source>
</evidence>
<dbReference type="PANTHER" id="PTHR34606">
    <property type="entry name" value="BON DOMAIN-CONTAINING PROTEIN"/>
    <property type="match status" value="1"/>
</dbReference>
<dbReference type="Gene3D" id="3.30.1340.30">
    <property type="match status" value="1"/>
</dbReference>
<name>A0A5J6MCU2_9PROT</name>
<dbReference type="SMART" id="SM00749">
    <property type="entry name" value="BON"/>
    <property type="match status" value="1"/>
</dbReference>
<keyword evidence="4" id="KW-1185">Reference proteome</keyword>
<accession>A0A5J6MCU2</accession>
<evidence type="ECO:0000313" key="3">
    <source>
        <dbReference type="EMBL" id="QEX15198.1"/>
    </source>
</evidence>
<keyword evidence="1" id="KW-0732">Signal</keyword>
<feature type="domain" description="BON" evidence="2">
    <location>
        <begin position="37"/>
        <end position="104"/>
    </location>
</feature>
<dbReference type="Pfam" id="PF04972">
    <property type="entry name" value="BON"/>
    <property type="match status" value="1"/>
</dbReference>
<dbReference type="EMBL" id="CP042906">
    <property type="protein sequence ID" value="QEX15198.1"/>
    <property type="molecule type" value="Genomic_DNA"/>
</dbReference>
<gene>
    <name evidence="3" type="ORF">FRZ44_04780</name>
</gene>
<reference evidence="3 4" key="1">
    <citation type="submission" date="2019-08" db="EMBL/GenBank/DDBJ databases">
        <title>Hyperibacter terrae gen. nov., sp. nov. and Hyperibacter viscosus sp. nov., two new members in the family Rhodospirillaceae isolated from the rhizosphere of Hypericum perforatum.</title>
        <authorList>
            <person name="Noviana Z."/>
        </authorList>
    </citation>
    <scope>NUCLEOTIDE SEQUENCE [LARGE SCALE GENOMIC DNA]</scope>
    <source>
        <strain evidence="3 4">R5913</strain>
    </source>
</reference>
<dbReference type="PANTHER" id="PTHR34606:SF16">
    <property type="entry name" value="BON DOMAIN-CONTAINING PROTEIN"/>
    <property type="match status" value="1"/>
</dbReference>
<dbReference type="OrthoDB" id="7360581at2"/>
<dbReference type="InterPro" id="IPR051686">
    <property type="entry name" value="Lipoprotein_DolP"/>
</dbReference>
<dbReference type="PROSITE" id="PS50914">
    <property type="entry name" value="BON"/>
    <property type="match status" value="1"/>
</dbReference>
<dbReference type="InterPro" id="IPR007055">
    <property type="entry name" value="BON_dom"/>
</dbReference>
<evidence type="ECO:0000256" key="1">
    <source>
        <dbReference type="SAM" id="SignalP"/>
    </source>
</evidence>
<proteinExistence type="predicted"/>
<dbReference type="AlphaFoldDB" id="A0A5J6MCU2"/>